<dbReference type="PANTHER" id="PTHR33112">
    <property type="entry name" value="DOMAIN PROTEIN, PUTATIVE-RELATED"/>
    <property type="match status" value="1"/>
</dbReference>
<accession>A0AAE0DHI4</accession>
<name>A0AAE0DHI4_9LECA</name>
<keyword evidence="2" id="KW-1185">Reference proteome</keyword>
<dbReference type="Proteomes" id="UP001276659">
    <property type="component" value="Unassembled WGS sequence"/>
</dbReference>
<evidence type="ECO:0000313" key="2">
    <source>
        <dbReference type="Proteomes" id="UP001276659"/>
    </source>
</evidence>
<organism evidence="1 2">
    <name type="scientific">Lepraria neglecta</name>
    <dbReference type="NCBI Taxonomy" id="209136"/>
    <lineage>
        <taxon>Eukaryota</taxon>
        <taxon>Fungi</taxon>
        <taxon>Dikarya</taxon>
        <taxon>Ascomycota</taxon>
        <taxon>Pezizomycotina</taxon>
        <taxon>Lecanoromycetes</taxon>
        <taxon>OSLEUM clade</taxon>
        <taxon>Lecanoromycetidae</taxon>
        <taxon>Lecanorales</taxon>
        <taxon>Lecanorineae</taxon>
        <taxon>Stereocaulaceae</taxon>
        <taxon>Lepraria</taxon>
    </lineage>
</organism>
<evidence type="ECO:0000313" key="1">
    <source>
        <dbReference type="EMBL" id="KAK3169916.1"/>
    </source>
</evidence>
<proteinExistence type="predicted"/>
<reference evidence="1" key="1">
    <citation type="submission" date="2022-11" db="EMBL/GenBank/DDBJ databases">
        <title>Chromosomal genome sequence assembly and mating type (MAT) locus characterization of the leprose asexual lichenized fungus Lepraria neglecta (Nyl.) Erichsen.</title>
        <authorList>
            <person name="Allen J.L."/>
            <person name="Pfeffer B."/>
        </authorList>
    </citation>
    <scope>NUCLEOTIDE SEQUENCE</scope>
    <source>
        <strain evidence="1">Allen 5258</strain>
    </source>
</reference>
<gene>
    <name evidence="1" type="ORF">OEA41_009300</name>
</gene>
<sequence>MRPDTMPSRRKTAEKHAYNFWDDTIEAYAIKDLTREEDKLVAISGIAKKVQDVVKDEYVAGLWKRNMIYGLLWRRSRQMGTDTTELEST</sequence>
<dbReference type="EMBL" id="JASNWA010000009">
    <property type="protein sequence ID" value="KAK3169916.1"/>
    <property type="molecule type" value="Genomic_DNA"/>
</dbReference>
<protein>
    <submittedName>
        <fullName evidence="1">Uncharacterized protein</fullName>
    </submittedName>
</protein>
<dbReference type="AlphaFoldDB" id="A0AAE0DHI4"/>
<dbReference type="PANTHER" id="PTHR33112:SF16">
    <property type="entry name" value="HETEROKARYON INCOMPATIBILITY DOMAIN-CONTAINING PROTEIN"/>
    <property type="match status" value="1"/>
</dbReference>
<comment type="caution">
    <text evidence="1">The sequence shown here is derived from an EMBL/GenBank/DDBJ whole genome shotgun (WGS) entry which is preliminary data.</text>
</comment>